<dbReference type="EMBL" id="JAATIQ010001105">
    <property type="protein sequence ID" value="KAF4346209.1"/>
    <property type="molecule type" value="Genomic_DNA"/>
</dbReference>
<organism evidence="5 6">
    <name type="scientific">Cannabis sativa</name>
    <name type="common">Hemp</name>
    <name type="synonym">Marijuana</name>
    <dbReference type="NCBI Taxonomy" id="3483"/>
    <lineage>
        <taxon>Eukaryota</taxon>
        <taxon>Viridiplantae</taxon>
        <taxon>Streptophyta</taxon>
        <taxon>Embryophyta</taxon>
        <taxon>Tracheophyta</taxon>
        <taxon>Spermatophyta</taxon>
        <taxon>Magnoliopsida</taxon>
        <taxon>eudicotyledons</taxon>
        <taxon>Gunneridae</taxon>
        <taxon>Pentapetalae</taxon>
        <taxon>rosids</taxon>
        <taxon>fabids</taxon>
        <taxon>Rosales</taxon>
        <taxon>Cannabaceae</taxon>
        <taxon>Cannabis</taxon>
    </lineage>
</organism>
<sequence length="150" mass="16080">PNPSTATSIAPWILTVGASTIDREFPADVVLGGLALVLANTEDSGEELIADSHLIPATMVGQINGDKIKQGKIKTFDDLASGEKSTPFIHGAGHVDPNKALNPGLVYDLDVNDYVAFLCLLGMILSVYQYMLKHPLALIFVKRHLTKLGL</sequence>
<dbReference type="GO" id="GO:0004252">
    <property type="term" value="F:serine-type endopeptidase activity"/>
    <property type="evidence" value="ECO:0007669"/>
    <property type="project" value="InterPro"/>
</dbReference>
<reference evidence="5 6" key="1">
    <citation type="journal article" date="2020" name="bioRxiv">
        <title>Sequence and annotation of 42 cannabis genomes reveals extensive copy number variation in cannabinoid synthesis and pathogen resistance genes.</title>
        <authorList>
            <person name="Mckernan K.J."/>
            <person name="Helbert Y."/>
            <person name="Kane L.T."/>
            <person name="Ebling H."/>
            <person name="Zhang L."/>
            <person name="Liu B."/>
            <person name="Eaton Z."/>
            <person name="Mclaughlin S."/>
            <person name="Kingan S."/>
            <person name="Baybayan P."/>
            <person name="Concepcion G."/>
            <person name="Jordan M."/>
            <person name="Riva A."/>
            <person name="Barbazuk W."/>
            <person name="Harkins T."/>
        </authorList>
    </citation>
    <scope>NUCLEOTIDE SEQUENCE [LARGE SCALE GENOMIC DNA]</scope>
    <source>
        <strain evidence="6">cv. Jamaican Lion 4</strain>
        <tissue evidence="5">Leaf</tissue>
    </source>
</reference>
<comment type="similarity">
    <text evidence="2">Belongs to the peptidase S8 family.</text>
</comment>
<dbReference type="GO" id="GO:0006508">
    <property type="term" value="P:proteolysis"/>
    <property type="evidence" value="ECO:0007669"/>
    <property type="project" value="InterPro"/>
</dbReference>
<dbReference type="Gene3D" id="3.40.50.200">
    <property type="entry name" value="Peptidase S8/S53 domain"/>
    <property type="match status" value="2"/>
</dbReference>
<dbReference type="GO" id="GO:0005576">
    <property type="term" value="C:extracellular region"/>
    <property type="evidence" value="ECO:0007669"/>
    <property type="project" value="UniProtKB-SubCell"/>
</dbReference>
<dbReference type="InterPro" id="IPR045051">
    <property type="entry name" value="SBT"/>
</dbReference>
<feature type="transmembrane region" description="Helical" evidence="4">
    <location>
        <begin position="114"/>
        <end position="132"/>
    </location>
</feature>
<keyword evidence="3" id="KW-0732">Signal</keyword>
<dbReference type="AlphaFoldDB" id="A0A7J6DKS6"/>
<evidence type="ECO:0000256" key="4">
    <source>
        <dbReference type="SAM" id="Phobius"/>
    </source>
</evidence>
<dbReference type="Gene3D" id="3.50.30.30">
    <property type="match status" value="1"/>
</dbReference>
<evidence type="ECO:0000256" key="3">
    <source>
        <dbReference type="ARBA" id="ARBA00022729"/>
    </source>
</evidence>
<comment type="caution">
    <text evidence="5">The sequence shown here is derived from an EMBL/GenBank/DDBJ whole genome shotgun (WGS) entry which is preliminary data.</text>
</comment>
<keyword evidence="4" id="KW-0812">Transmembrane</keyword>
<evidence type="ECO:0000313" key="6">
    <source>
        <dbReference type="Proteomes" id="UP000583929"/>
    </source>
</evidence>
<keyword evidence="4" id="KW-0472">Membrane</keyword>
<evidence type="ECO:0000256" key="1">
    <source>
        <dbReference type="ARBA" id="ARBA00004613"/>
    </source>
</evidence>
<dbReference type="Proteomes" id="UP000583929">
    <property type="component" value="Unassembled WGS sequence"/>
</dbReference>
<protein>
    <submittedName>
        <fullName evidence="5">Uncharacterized protein</fullName>
    </submittedName>
</protein>
<name>A0A7J6DKS6_CANSA</name>
<evidence type="ECO:0000313" key="5">
    <source>
        <dbReference type="EMBL" id="KAF4346209.1"/>
    </source>
</evidence>
<feature type="non-terminal residue" evidence="5">
    <location>
        <position position="1"/>
    </location>
</feature>
<comment type="subcellular location">
    <subcellularLocation>
        <location evidence="1">Secreted</location>
    </subcellularLocation>
</comment>
<keyword evidence="6" id="KW-1185">Reference proteome</keyword>
<evidence type="ECO:0000256" key="2">
    <source>
        <dbReference type="ARBA" id="ARBA00011073"/>
    </source>
</evidence>
<proteinExistence type="inferred from homology"/>
<keyword evidence="4" id="KW-1133">Transmembrane helix</keyword>
<dbReference type="PANTHER" id="PTHR10795">
    <property type="entry name" value="PROPROTEIN CONVERTASE SUBTILISIN/KEXIN"/>
    <property type="match status" value="1"/>
</dbReference>
<gene>
    <name evidence="5" type="ORF">G4B88_015023</name>
</gene>
<accession>A0A7J6DKS6</accession>
<dbReference type="CDD" id="cd02120">
    <property type="entry name" value="PA_subtilisin_like"/>
    <property type="match status" value="1"/>
</dbReference>
<dbReference type="SUPFAM" id="SSF52743">
    <property type="entry name" value="Subtilisin-like"/>
    <property type="match status" value="1"/>
</dbReference>
<dbReference type="InterPro" id="IPR036852">
    <property type="entry name" value="Peptidase_S8/S53_dom_sf"/>
</dbReference>